<gene>
    <name evidence="2" type="ORF">DNG_07881</name>
</gene>
<feature type="region of interest" description="Disordered" evidence="1">
    <location>
        <begin position="108"/>
        <end position="146"/>
    </location>
</feature>
<proteinExistence type="predicted"/>
<sequence>MPEGCDELLRKLAAAETYVSKWAAKRVKSPSETHHEKVQKLQAKIDKEMEGFTSGLDTEAMRSAANRMMKYTTELKDLEYTYASQSKERAEQYERQLEAHLEDLVPLDISSNPAKRRCTEPQEDTEEDDSGVTGEEPGLPLSTGNNTIDFKDVFQDGTAEHKHIIVQYPKDKGDWYIFRCDEHNLHFGLSPLHGAAKHIAGKKHGYPREYTGAIALCGIKVLNCNSSLAEKNNAVTRQSINNEGYMPVGAHWKKRGSARQGLALKEKIAPAQPSRPQRNSVASRRRRDFLGVTDPVVGAIYRGYWAKARNWYGVLVLPRSKFFDDPSFESLNLPEELAGTYLSDHIPDCYHSSKQSEDGVRTLIDWEDGFEDGGPFVSERQFPVLFFDGRTPSEDSVGWLTSRDLEQFDPEAAPADDIPHLALIRAYLEARVVKDSQLGREERAQAIQSPLHGTFP</sequence>
<dbReference type="AlphaFoldDB" id="A0AAE8N2P9"/>
<comment type="caution">
    <text evidence="2">The sequence shown here is derived from an EMBL/GenBank/DDBJ whole genome shotgun (WGS) entry which is preliminary data.</text>
</comment>
<dbReference type="EMBL" id="ONZQ02000012">
    <property type="protein sequence ID" value="SPO05195.1"/>
    <property type="molecule type" value="Genomic_DNA"/>
</dbReference>
<keyword evidence="3" id="KW-1185">Reference proteome</keyword>
<organism evidence="2 3">
    <name type="scientific">Cephalotrichum gorgonifer</name>
    <dbReference type="NCBI Taxonomy" id="2041049"/>
    <lineage>
        <taxon>Eukaryota</taxon>
        <taxon>Fungi</taxon>
        <taxon>Dikarya</taxon>
        <taxon>Ascomycota</taxon>
        <taxon>Pezizomycotina</taxon>
        <taxon>Sordariomycetes</taxon>
        <taxon>Hypocreomycetidae</taxon>
        <taxon>Microascales</taxon>
        <taxon>Microascaceae</taxon>
        <taxon>Cephalotrichum</taxon>
    </lineage>
</organism>
<evidence type="ECO:0000313" key="3">
    <source>
        <dbReference type="Proteomes" id="UP001187682"/>
    </source>
</evidence>
<feature type="compositionally biased region" description="Acidic residues" evidence="1">
    <location>
        <begin position="121"/>
        <end position="130"/>
    </location>
</feature>
<name>A0AAE8N2P9_9PEZI</name>
<evidence type="ECO:0000313" key="2">
    <source>
        <dbReference type="EMBL" id="SPO05195.1"/>
    </source>
</evidence>
<evidence type="ECO:0000256" key="1">
    <source>
        <dbReference type="SAM" id="MobiDB-lite"/>
    </source>
</evidence>
<dbReference type="Proteomes" id="UP001187682">
    <property type="component" value="Unassembled WGS sequence"/>
</dbReference>
<protein>
    <submittedName>
        <fullName evidence="2">Uncharacterized protein</fullName>
    </submittedName>
</protein>
<reference evidence="2" key="1">
    <citation type="submission" date="2018-03" db="EMBL/GenBank/DDBJ databases">
        <authorList>
            <person name="Guldener U."/>
        </authorList>
    </citation>
    <scope>NUCLEOTIDE SEQUENCE</scope>
</reference>
<accession>A0AAE8N2P9</accession>